<reference evidence="1 2" key="1">
    <citation type="submission" date="2021-04" db="EMBL/GenBank/DDBJ databases">
        <title>Description of novel Flavobacterium sp. F-328.</title>
        <authorList>
            <person name="Saticioglu I.B."/>
        </authorList>
    </citation>
    <scope>NUCLEOTIDE SEQUENCE [LARGE SCALE GENOMIC DNA]</scope>
    <source>
        <strain evidence="1 2">F-328</strain>
    </source>
</reference>
<gene>
    <name evidence="1" type="ORF">KBJ98_02140</name>
</gene>
<proteinExistence type="predicted"/>
<accession>A0ABS5D0G0</accession>
<dbReference type="RefSeq" id="WP_210788041.1">
    <property type="nucleotide sequence ID" value="NZ_JAGPXB010000001.1"/>
</dbReference>
<evidence type="ECO:0000313" key="2">
    <source>
        <dbReference type="Proteomes" id="UP000679008"/>
    </source>
</evidence>
<name>A0ABS5D0G0_9FLAO</name>
<organism evidence="1 2">
    <name type="scientific">Flavobacterium erciyesense</name>
    <dbReference type="NCBI Taxonomy" id="2825842"/>
    <lineage>
        <taxon>Bacteria</taxon>
        <taxon>Pseudomonadati</taxon>
        <taxon>Bacteroidota</taxon>
        <taxon>Flavobacteriia</taxon>
        <taxon>Flavobacteriales</taxon>
        <taxon>Flavobacteriaceae</taxon>
        <taxon>Flavobacterium</taxon>
    </lineage>
</organism>
<sequence>MKNLRGKKVMIDRFLTTDPFNKRGEVGTVNNIKVIDEDNADFTIKFSDGILGVYQYGTFELV</sequence>
<keyword evidence="2" id="KW-1185">Reference proteome</keyword>
<protein>
    <recommendedName>
        <fullName evidence="3">DUF4314 domain-containing protein</fullName>
    </recommendedName>
</protein>
<evidence type="ECO:0000313" key="1">
    <source>
        <dbReference type="EMBL" id="MBQ0907496.1"/>
    </source>
</evidence>
<evidence type="ECO:0008006" key="3">
    <source>
        <dbReference type="Google" id="ProtNLM"/>
    </source>
</evidence>
<dbReference type="EMBL" id="JAGPXB010000001">
    <property type="protein sequence ID" value="MBQ0907496.1"/>
    <property type="molecule type" value="Genomic_DNA"/>
</dbReference>
<dbReference type="Proteomes" id="UP000679008">
    <property type="component" value="Unassembled WGS sequence"/>
</dbReference>
<comment type="caution">
    <text evidence="1">The sequence shown here is derived from an EMBL/GenBank/DDBJ whole genome shotgun (WGS) entry which is preliminary data.</text>
</comment>